<accession>A0AC34QA81</accession>
<organism evidence="1 2">
    <name type="scientific">Panagrolaimus sp. JU765</name>
    <dbReference type="NCBI Taxonomy" id="591449"/>
    <lineage>
        <taxon>Eukaryota</taxon>
        <taxon>Metazoa</taxon>
        <taxon>Ecdysozoa</taxon>
        <taxon>Nematoda</taxon>
        <taxon>Chromadorea</taxon>
        <taxon>Rhabditida</taxon>
        <taxon>Tylenchina</taxon>
        <taxon>Panagrolaimomorpha</taxon>
        <taxon>Panagrolaimoidea</taxon>
        <taxon>Panagrolaimidae</taxon>
        <taxon>Panagrolaimus</taxon>
    </lineage>
</organism>
<reference evidence="2" key="1">
    <citation type="submission" date="2022-11" db="UniProtKB">
        <authorList>
            <consortium name="WormBaseParasite"/>
        </authorList>
    </citation>
    <scope>IDENTIFICATION</scope>
</reference>
<sequence>MNNVTIFPTPSMDPTTSAIVGEDPMEKTLSDIVEIYILVVFFVIGAPLNLISFYKLLRSLRQCRTGSLTGRISINLLRLHLNMADLMTIFIYTTSQIGWLTTRQWLGGDLLCRIIKFFHTFVFYLVSFIIVCIAIDRVYGAYKLR</sequence>
<evidence type="ECO:0000313" key="2">
    <source>
        <dbReference type="WBParaSite" id="JU765_v2.g14362.t1"/>
    </source>
</evidence>
<dbReference type="WBParaSite" id="JU765_v2.g14362.t1">
    <property type="protein sequence ID" value="JU765_v2.g14362.t1"/>
    <property type="gene ID" value="JU765_v2.g14362"/>
</dbReference>
<proteinExistence type="predicted"/>
<evidence type="ECO:0000313" key="1">
    <source>
        <dbReference type="Proteomes" id="UP000887576"/>
    </source>
</evidence>
<dbReference type="Proteomes" id="UP000887576">
    <property type="component" value="Unplaced"/>
</dbReference>
<name>A0AC34QA81_9BILA</name>
<protein>
    <submittedName>
        <fullName evidence="2">G-protein coupled receptors family 1 profile domain-containing protein</fullName>
    </submittedName>
</protein>